<keyword evidence="3" id="KW-1185">Reference proteome</keyword>
<dbReference type="GO" id="GO:0000287">
    <property type="term" value="F:magnesium ion binding"/>
    <property type="evidence" value="ECO:0007669"/>
    <property type="project" value="TreeGrafter"/>
</dbReference>
<dbReference type="InterPro" id="IPR036412">
    <property type="entry name" value="HAD-like_sf"/>
</dbReference>
<dbReference type="NCBIfam" id="TIGR01484">
    <property type="entry name" value="HAD-SF-IIB"/>
    <property type="match status" value="1"/>
</dbReference>
<dbReference type="OrthoDB" id="27226at2759"/>
<evidence type="ECO:0000313" key="3">
    <source>
        <dbReference type="Proteomes" id="UP000310189"/>
    </source>
</evidence>
<name>A0A4T0FK84_9BASI</name>
<dbReference type="PANTHER" id="PTHR10000">
    <property type="entry name" value="PHOSPHOSERINE PHOSPHATASE"/>
    <property type="match status" value="1"/>
</dbReference>
<organism evidence="2 3">
    <name type="scientific">Wallemia hederae</name>
    <dbReference type="NCBI Taxonomy" id="1540922"/>
    <lineage>
        <taxon>Eukaryota</taxon>
        <taxon>Fungi</taxon>
        <taxon>Dikarya</taxon>
        <taxon>Basidiomycota</taxon>
        <taxon>Wallemiomycotina</taxon>
        <taxon>Wallemiomycetes</taxon>
        <taxon>Wallemiales</taxon>
        <taxon>Wallemiaceae</taxon>
        <taxon>Wallemia</taxon>
    </lineage>
</organism>
<dbReference type="GO" id="GO:0005829">
    <property type="term" value="C:cytosol"/>
    <property type="evidence" value="ECO:0007669"/>
    <property type="project" value="TreeGrafter"/>
</dbReference>
<dbReference type="AlphaFoldDB" id="A0A4T0FK84"/>
<dbReference type="EMBL" id="SPNW01000034">
    <property type="protein sequence ID" value="TIA88772.1"/>
    <property type="molecule type" value="Genomic_DNA"/>
</dbReference>
<dbReference type="Pfam" id="PF08282">
    <property type="entry name" value="Hydrolase_3"/>
    <property type="match status" value="1"/>
</dbReference>
<feature type="region of interest" description="Disordered" evidence="1">
    <location>
        <begin position="1"/>
        <end position="49"/>
    </location>
</feature>
<sequence length="340" mass="38066">MISSQNQRRSSSGWDPKQSERRRSSIKALAKPSVQQRPSKPEGPTIPADKIKMIISDVDGTLFDDDHGVHPRVVDCFKWLRENKPEIPILPVTGKQLVSIDDMRTDCNLRDLPVGACHGAIIYNPDGTVQSQQKINKDVVLSVVDMMIKHNKTCMLYEHDKVHCVSLEERPDKDFFEISKGFDPSITDARGTDFLDKVAKEEVIIVKIFCPMEETVIEDFMTLLLHEPRFPKDVFKLTRALPYIIELCPPGVDKAVALAHFCKVYGIAPENTITFGDGENDVGMFKASGYSCSMGNAMKAPRENSTHRTLTNNEGGVGVFLDAIFRPDYQPPKDQTSAIE</sequence>
<accession>A0A4T0FK84</accession>
<dbReference type="InterPro" id="IPR006379">
    <property type="entry name" value="HAD-SF_hydro_IIB"/>
</dbReference>
<gene>
    <name evidence="2" type="ORF">E3P99_02399</name>
</gene>
<evidence type="ECO:0008006" key="4">
    <source>
        <dbReference type="Google" id="ProtNLM"/>
    </source>
</evidence>
<evidence type="ECO:0000256" key="1">
    <source>
        <dbReference type="SAM" id="MobiDB-lite"/>
    </source>
</evidence>
<comment type="caution">
    <text evidence="2">The sequence shown here is derived from an EMBL/GenBank/DDBJ whole genome shotgun (WGS) entry which is preliminary data.</text>
</comment>
<evidence type="ECO:0000313" key="2">
    <source>
        <dbReference type="EMBL" id="TIA88772.1"/>
    </source>
</evidence>
<dbReference type="GO" id="GO:0016791">
    <property type="term" value="F:phosphatase activity"/>
    <property type="evidence" value="ECO:0007669"/>
    <property type="project" value="TreeGrafter"/>
</dbReference>
<dbReference type="Gene3D" id="3.40.50.1000">
    <property type="entry name" value="HAD superfamily/HAD-like"/>
    <property type="match status" value="1"/>
</dbReference>
<dbReference type="SUPFAM" id="SSF56784">
    <property type="entry name" value="HAD-like"/>
    <property type="match status" value="1"/>
</dbReference>
<proteinExistence type="predicted"/>
<dbReference type="PANTHER" id="PTHR10000:SF8">
    <property type="entry name" value="HAD SUPERFAMILY HYDROLASE-LIKE, TYPE 3"/>
    <property type="match status" value="1"/>
</dbReference>
<feature type="compositionally biased region" description="Polar residues" evidence="1">
    <location>
        <begin position="1"/>
        <end position="13"/>
    </location>
</feature>
<protein>
    <recommendedName>
        <fullName evidence="4">HAD-like protein</fullName>
    </recommendedName>
</protein>
<dbReference type="Proteomes" id="UP000310189">
    <property type="component" value="Unassembled WGS sequence"/>
</dbReference>
<dbReference type="InterPro" id="IPR023214">
    <property type="entry name" value="HAD_sf"/>
</dbReference>
<reference evidence="2 3" key="1">
    <citation type="submission" date="2019-03" db="EMBL/GenBank/DDBJ databases">
        <title>Sequencing 23 genomes of Wallemia ichthyophaga.</title>
        <authorList>
            <person name="Gostincar C."/>
        </authorList>
    </citation>
    <scope>NUCLEOTIDE SEQUENCE [LARGE SCALE GENOMIC DNA]</scope>
    <source>
        <strain evidence="2 3">EXF-5753</strain>
    </source>
</reference>
<dbReference type="Gene3D" id="3.30.1240.10">
    <property type="match status" value="1"/>
</dbReference>